<organism evidence="2 3">
    <name type="scientific">Stephania cephalantha</name>
    <dbReference type="NCBI Taxonomy" id="152367"/>
    <lineage>
        <taxon>Eukaryota</taxon>
        <taxon>Viridiplantae</taxon>
        <taxon>Streptophyta</taxon>
        <taxon>Embryophyta</taxon>
        <taxon>Tracheophyta</taxon>
        <taxon>Spermatophyta</taxon>
        <taxon>Magnoliopsida</taxon>
        <taxon>Ranunculales</taxon>
        <taxon>Menispermaceae</taxon>
        <taxon>Menispermoideae</taxon>
        <taxon>Cissampelideae</taxon>
        <taxon>Stephania</taxon>
    </lineage>
</organism>
<gene>
    <name evidence="2" type="ORF">Scep_027546</name>
</gene>
<keyword evidence="1" id="KW-0812">Transmembrane</keyword>
<comment type="caution">
    <text evidence="2">The sequence shown here is derived from an EMBL/GenBank/DDBJ whole genome shotgun (WGS) entry which is preliminary data.</text>
</comment>
<name>A0AAP0EGK5_9MAGN</name>
<accession>A0AAP0EGK5</accession>
<keyword evidence="1" id="KW-0472">Membrane</keyword>
<dbReference type="EMBL" id="JBBNAG010000012">
    <property type="protein sequence ID" value="KAK9088464.1"/>
    <property type="molecule type" value="Genomic_DNA"/>
</dbReference>
<evidence type="ECO:0000313" key="2">
    <source>
        <dbReference type="EMBL" id="KAK9088464.1"/>
    </source>
</evidence>
<dbReference type="AlphaFoldDB" id="A0AAP0EGK5"/>
<protein>
    <submittedName>
        <fullName evidence="2">Uncharacterized protein</fullName>
    </submittedName>
</protein>
<sequence>MILLLSSFSKRPKEWNFSIICITSSLNILHLLCISLFVIQSGPGVLFGFISLKALVISYPSNGLSNLTISSSLSFRSKPYKTEKFDWITPDLNTSSKYFSVILIIAF</sequence>
<keyword evidence="3" id="KW-1185">Reference proteome</keyword>
<keyword evidence="1" id="KW-1133">Transmembrane helix</keyword>
<reference evidence="2 3" key="1">
    <citation type="submission" date="2024-01" db="EMBL/GenBank/DDBJ databases">
        <title>Genome assemblies of Stephania.</title>
        <authorList>
            <person name="Yang L."/>
        </authorList>
    </citation>
    <scope>NUCLEOTIDE SEQUENCE [LARGE SCALE GENOMIC DNA]</scope>
    <source>
        <strain evidence="2">JXDWG</strain>
        <tissue evidence="2">Leaf</tissue>
    </source>
</reference>
<evidence type="ECO:0000256" key="1">
    <source>
        <dbReference type="SAM" id="Phobius"/>
    </source>
</evidence>
<dbReference type="Proteomes" id="UP001419268">
    <property type="component" value="Unassembled WGS sequence"/>
</dbReference>
<proteinExistence type="predicted"/>
<feature type="transmembrane region" description="Helical" evidence="1">
    <location>
        <begin position="15"/>
        <end position="39"/>
    </location>
</feature>
<evidence type="ECO:0000313" key="3">
    <source>
        <dbReference type="Proteomes" id="UP001419268"/>
    </source>
</evidence>